<evidence type="ECO:0000313" key="2">
    <source>
        <dbReference type="EMBL" id="PNH07307.1"/>
    </source>
</evidence>
<sequence length="359" mass="38475">MAGKKSAGKKSHQPRPTDPTDPVEHLYHACDNNVFPTDATCLRAFLFDRCTDWPSLLGFYKGIVGPISRITRKDYREELRRAAQEGGVQLLDCVARISDDFHRSTGHAGSGYWQWFEANRAQLKAMVTKGPPPEHGSVVRLVGLTAASELNGAIGQVVREADGDDGRLPVKLRSPAAAVASKPGGVRVRLANLEALPLGAVEAVLLFGALVSPTYALGFGSQLAQGQRQQGTVDSSTLPDGWRRCEVPALLGLPLALFPLASNGSAGPLPGNNEKGSDESMAVFLLIDPASGFAPTDVQLGGLGPVLVARTDGKDFTPKELLQLHSYNQLLMQRWDRLAPHELGRALTPSAFNAFVREG</sequence>
<protein>
    <submittedName>
        <fullName evidence="2">Uncharacterized protein</fullName>
    </submittedName>
</protein>
<evidence type="ECO:0000256" key="1">
    <source>
        <dbReference type="SAM" id="MobiDB-lite"/>
    </source>
</evidence>
<keyword evidence="3" id="KW-1185">Reference proteome</keyword>
<dbReference type="Proteomes" id="UP000236333">
    <property type="component" value="Unassembled WGS sequence"/>
</dbReference>
<dbReference type="OrthoDB" id="437457at2759"/>
<dbReference type="EMBL" id="PGGS01000187">
    <property type="protein sequence ID" value="PNH07307.1"/>
    <property type="molecule type" value="Genomic_DNA"/>
</dbReference>
<dbReference type="AlphaFoldDB" id="A0A2J8A473"/>
<proteinExistence type="predicted"/>
<feature type="region of interest" description="Disordered" evidence="1">
    <location>
        <begin position="1"/>
        <end position="23"/>
    </location>
</feature>
<name>A0A2J8A473_9CHLO</name>
<feature type="compositionally biased region" description="Basic residues" evidence="1">
    <location>
        <begin position="1"/>
        <end position="13"/>
    </location>
</feature>
<reference evidence="2 3" key="1">
    <citation type="journal article" date="2017" name="Mol. Biol. Evol.">
        <title>The 4-celled Tetrabaena socialis nuclear genome reveals the essential components for genetic control of cell number at the origin of multicellularity in the volvocine lineage.</title>
        <authorList>
            <person name="Featherston J."/>
            <person name="Arakaki Y."/>
            <person name="Hanschen E.R."/>
            <person name="Ferris P.J."/>
            <person name="Michod R.E."/>
            <person name="Olson B.J.S.C."/>
            <person name="Nozaki H."/>
            <person name="Durand P.M."/>
        </authorList>
    </citation>
    <scope>NUCLEOTIDE SEQUENCE [LARGE SCALE GENOMIC DNA]</scope>
    <source>
        <strain evidence="2 3">NIES-571</strain>
    </source>
</reference>
<comment type="caution">
    <text evidence="2">The sequence shown here is derived from an EMBL/GenBank/DDBJ whole genome shotgun (WGS) entry which is preliminary data.</text>
</comment>
<accession>A0A2J8A473</accession>
<gene>
    <name evidence="2" type="ORF">TSOC_006258</name>
</gene>
<evidence type="ECO:0000313" key="3">
    <source>
        <dbReference type="Proteomes" id="UP000236333"/>
    </source>
</evidence>
<organism evidence="2 3">
    <name type="scientific">Tetrabaena socialis</name>
    <dbReference type="NCBI Taxonomy" id="47790"/>
    <lineage>
        <taxon>Eukaryota</taxon>
        <taxon>Viridiplantae</taxon>
        <taxon>Chlorophyta</taxon>
        <taxon>core chlorophytes</taxon>
        <taxon>Chlorophyceae</taxon>
        <taxon>CS clade</taxon>
        <taxon>Chlamydomonadales</taxon>
        <taxon>Tetrabaenaceae</taxon>
        <taxon>Tetrabaena</taxon>
    </lineage>
</organism>